<protein>
    <submittedName>
        <fullName evidence="1">Uncharacterized protein</fullName>
    </submittedName>
</protein>
<evidence type="ECO:0000313" key="1">
    <source>
        <dbReference type="EMBL" id="RIA79876.1"/>
    </source>
</evidence>
<gene>
    <name evidence="1" type="ORF">C1645_839722</name>
</gene>
<accession>A0A397S578</accession>
<dbReference type="EMBL" id="QKYT01001111">
    <property type="protein sequence ID" value="RIA79876.1"/>
    <property type="molecule type" value="Genomic_DNA"/>
</dbReference>
<organism evidence="1 2">
    <name type="scientific">Glomus cerebriforme</name>
    <dbReference type="NCBI Taxonomy" id="658196"/>
    <lineage>
        <taxon>Eukaryota</taxon>
        <taxon>Fungi</taxon>
        <taxon>Fungi incertae sedis</taxon>
        <taxon>Mucoromycota</taxon>
        <taxon>Glomeromycotina</taxon>
        <taxon>Glomeromycetes</taxon>
        <taxon>Glomerales</taxon>
        <taxon>Glomeraceae</taxon>
        <taxon>Glomus</taxon>
    </lineage>
</organism>
<dbReference type="AlphaFoldDB" id="A0A397S578"/>
<sequence>MFGRVFGGISVGVRVRFSNVCTGIGYVGILTRFGSIGTALVDSVESVEFTDNTGDGTLICLKSIDPVSNMEENLNEPLENPNDIKRTTNKREKTSWVWRAFNK</sequence>
<comment type="caution">
    <text evidence="1">The sequence shown here is derived from an EMBL/GenBank/DDBJ whole genome shotgun (WGS) entry which is preliminary data.</text>
</comment>
<name>A0A397S578_9GLOM</name>
<proteinExistence type="predicted"/>
<reference evidence="1 2" key="1">
    <citation type="submission" date="2018-06" db="EMBL/GenBank/DDBJ databases">
        <title>Comparative genomics reveals the genomic features of Rhizophagus irregularis, R. cerebriforme, R. diaphanum and Gigaspora rosea, and their symbiotic lifestyle signature.</title>
        <authorList>
            <person name="Morin E."/>
            <person name="San Clemente H."/>
            <person name="Chen E.C.H."/>
            <person name="De La Providencia I."/>
            <person name="Hainaut M."/>
            <person name="Kuo A."/>
            <person name="Kohler A."/>
            <person name="Murat C."/>
            <person name="Tang N."/>
            <person name="Roy S."/>
            <person name="Loubradou J."/>
            <person name="Henrissat B."/>
            <person name="Grigoriev I.V."/>
            <person name="Corradi N."/>
            <person name="Roux C."/>
            <person name="Martin F.M."/>
        </authorList>
    </citation>
    <scope>NUCLEOTIDE SEQUENCE [LARGE SCALE GENOMIC DNA]</scope>
    <source>
        <strain evidence="1 2">DAOM 227022</strain>
    </source>
</reference>
<dbReference type="Proteomes" id="UP000265703">
    <property type="component" value="Unassembled WGS sequence"/>
</dbReference>
<evidence type="ECO:0000313" key="2">
    <source>
        <dbReference type="Proteomes" id="UP000265703"/>
    </source>
</evidence>
<keyword evidence="2" id="KW-1185">Reference proteome</keyword>